<dbReference type="GeneID" id="73332820"/>
<dbReference type="AlphaFoldDB" id="A0AA37PGQ0"/>
<evidence type="ECO:0000313" key="2">
    <source>
        <dbReference type="EMBL" id="GKT51837.1"/>
    </source>
</evidence>
<dbReference type="RefSeq" id="XP_049134187.1">
    <property type="nucleotide sequence ID" value="XM_049278230.1"/>
</dbReference>
<gene>
    <name evidence="2" type="ORF">ColSpa_12018</name>
</gene>
<protein>
    <submittedName>
        <fullName evidence="2">Uncharacterized protein</fullName>
    </submittedName>
</protein>
<proteinExistence type="predicted"/>
<feature type="region of interest" description="Disordered" evidence="1">
    <location>
        <begin position="105"/>
        <end position="159"/>
    </location>
</feature>
<keyword evidence="3" id="KW-1185">Reference proteome</keyword>
<reference evidence="2 3" key="1">
    <citation type="submission" date="2022-03" db="EMBL/GenBank/DDBJ databases">
        <title>Genome data of Colletotrichum spp.</title>
        <authorList>
            <person name="Utami Y.D."/>
            <person name="Hiruma K."/>
        </authorList>
    </citation>
    <scope>NUCLEOTIDE SEQUENCE [LARGE SCALE GENOMIC DNA]</scope>
    <source>
        <strain evidence="2 3">MAFF 239500</strain>
    </source>
</reference>
<dbReference type="Proteomes" id="UP001055115">
    <property type="component" value="Unassembled WGS sequence"/>
</dbReference>
<evidence type="ECO:0000256" key="1">
    <source>
        <dbReference type="SAM" id="MobiDB-lite"/>
    </source>
</evidence>
<organism evidence="2 3">
    <name type="scientific">Colletotrichum spaethianum</name>
    <dbReference type="NCBI Taxonomy" id="700344"/>
    <lineage>
        <taxon>Eukaryota</taxon>
        <taxon>Fungi</taxon>
        <taxon>Dikarya</taxon>
        <taxon>Ascomycota</taxon>
        <taxon>Pezizomycotina</taxon>
        <taxon>Sordariomycetes</taxon>
        <taxon>Hypocreomycetidae</taxon>
        <taxon>Glomerellales</taxon>
        <taxon>Glomerellaceae</taxon>
        <taxon>Colletotrichum</taxon>
        <taxon>Colletotrichum spaethianum species complex</taxon>
    </lineage>
</organism>
<evidence type="ECO:0000313" key="3">
    <source>
        <dbReference type="Proteomes" id="UP001055115"/>
    </source>
</evidence>
<feature type="compositionally biased region" description="Polar residues" evidence="1">
    <location>
        <begin position="107"/>
        <end position="132"/>
    </location>
</feature>
<name>A0AA37PGQ0_9PEZI</name>
<dbReference type="EMBL" id="BQXU01000055">
    <property type="protein sequence ID" value="GKT51837.1"/>
    <property type="molecule type" value="Genomic_DNA"/>
</dbReference>
<accession>A0AA37PGQ0</accession>
<sequence length="234" mass="25661">MAPPESMSEYGTMDDSTYIMPYGEFIDRNTWMFDPDAQYNDQPYTAAAADAAADVMNLYHWQIDNPTPTLPTNDSPPVADYSGWSFPYFKLLQLPSPGRASFLRPVNPSSPINHTALTSPSSRDQPYSSHGSSVAHAGDSRYPTPPPPPPPKRRKYNTHTNKNAFSLPSRLIFLGICCAELPEPLRPKTLHVFAPEPFRDGLTASGGHRTAAGLTGRPRSGLWATSRANLSIKG</sequence>
<comment type="caution">
    <text evidence="2">The sequence shown here is derived from an EMBL/GenBank/DDBJ whole genome shotgun (WGS) entry which is preliminary data.</text>
</comment>